<dbReference type="SUPFAM" id="SSF57256">
    <property type="entry name" value="Elafin-like"/>
    <property type="match status" value="1"/>
</dbReference>
<name>A0AAN8WRH3_HALRR</name>
<sequence>MMNTCIIFAFVLSVYTCHAQIAPVEPVPVFRTVDELFQPFGKPDPHLSTDPGFDPSIVPEFQPGLGIGLQRAAGSAQLGVVANVSPQLQAITKQTGSCTSWCRTNQGQVYCCENDIVSPNLPIIKTGRCPPRAPGCGAEVGAVEQCFSDRHCSGSAKCCYDPCRNHRICSEPVPL</sequence>
<dbReference type="Pfam" id="PF00095">
    <property type="entry name" value="WAP"/>
    <property type="match status" value="1"/>
</dbReference>
<dbReference type="InterPro" id="IPR008197">
    <property type="entry name" value="WAP_dom"/>
</dbReference>
<dbReference type="GO" id="GO:0005576">
    <property type="term" value="C:extracellular region"/>
    <property type="evidence" value="ECO:0007669"/>
    <property type="project" value="InterPro"/>
</dbReference>
<proteinExistence type="predicted"/>
<reference evidence="3 4" key="1">
    <citation type="submission" date="2023-11" db="EMBL/GenBank/DDBJ databases">
        <title>Halocaridina rubra genome assembly.</title>
        <authorList>
            <person name="Smith C."/>
        </authorList>
    </citation>
    <scope>NUCLEOTIDE SEQUENCE [LARGE SCALE GENOMIC DNA]</scope>
    <source>
        <strain evidence="3">EP-1</strain>
        <tissue evidence="3">Whole</tissue>
    </source>
</reference>
<evidence type="ECO:0000259" key="2">
    <source>
        <dbReference type="PROSITE" id="PS51390"/>
    </source>
</evidence>
<feature type="domain" description="WAP" evidence="2">
    <location>
        <begin position="122"/>
        <end position="173"/>
    </location>
</feature>
<accession>A0AAN8WRH3</accession>
<evidence type="ECO:0000256" key="1">
    <source>
        <dbReference type="SAM" id="SignalP"/>
    </source>
</evidence>
<dbReference type="GO" id="GO:0030414">
    <property type="term" value="F:peptidase inhibitor activity"/>
    <property type="evidence" value="ECO:0007669"/>
    <property type="project" value="InterPro"/>
</dbReference>
<evidence type="ECO:0000313" key="4">
    <source>
        <dbReference type="Proteomes" id="UP001381693"/>
    </source>
</evidence>
<dbReference type="Proteomes" id="UP001381693">
    <property type="component" value="Unassembled WGS sequence"/>
</dbReference>
<organism evidence="3 4">
    <name type="scientific">Halocaridina rubra</name>
    <name type="common">Hawaiian red shrimp</name>
    <dbReference type="NCBI Taxonomy" id="373956"/>
    <lineage>
        <taxon>Eukaryota</taxon>
        <taxon>Metazoa</taxon>
        <taxon>Ecdysozoa</taxon>
        <taxon>Arthropoda</taxon>
        <taxon>Crustacea</taxon>
        <taxon>Multicrustacea</taxon>
        <taxon>Malacostraca</taxon>
        <taxon>Eumalacostraca</taxon>
        <taxon>Eucarida</taxon>
        <taxon>Decapoda</taxon>
        <taxon>Pleocyemata</taxon>
        <taxon>Caridea</taxon>
        <taxon>Atyoidea</taxon>
        <taxon>Atyidae</taxon>
        <taxon>Halocaridina</taxon>
    </lineage>
</organism>
<protein>
    <recommendedName>
        <fullName evidence="2">WAP domain-containing protein</fullName>
    </recommendedName>
</protein>
<comment type="caution">
    <text evidence="3">The sequence shown here is derived from an EMBL/GenBank/DDBJ whole genome shotgun (WGS) entry which is preliminary data.</text>
</comment>
<dbReference type="PROSITE" id="PS51390">
    <property type="entry name" value="WAP"/>
    <property type="match status" value="1"/>
</dbReference>
<dbReference type="EMBL" id="JAXCGZ010018966">
    <property type="protein sequence ID" value="KAK7066978.1"/>
    <property type="molecule type" value="Genomic_DNA"/>
</dbReference>
<evidence type="ECO:0000313" key="3">
    <source>
        <dbReference type="EMBL" id="KAK7066978.1"/>
    </source>
</evidence>
<dbReference type="SMART" id="SM00217">
    <property type="entry name" value="WAP"/>
    <property type="match status" value="1"/>
</dbReference>
<dbReference type="AlphaFoldDB" id="A0AAN8WRH3"/>
<dbReference type="Gene3D" id="4.10.75.10">
    <property type="entry name" value="Elafin-like"/>
    <property type="match status" value="1"/>
</dbReference>
<feature type="signal peptide" evidence="1">
    <location>
        <begin position="1"/>
        <end position="19"/>
    </location>
</feature>
<keyword evidence="4" id="KW-1185">Reference proteome</keyword>
<gene>
    <name evidence="3" type="ORF">SK128_004323</name>
</gene>
<dbReference type="InterPro" id="IPR036645">
    <property type="entry name" value="Elafin-like_sf"/>
</dbReference>
<keyword evidence="1" id="KW-0732">Signal</keyword>
<feature type="chain" id="PRO_5042928963" description="WAP domain-containing protein" evidence="1">
    <location>
        <begin position="20"/>
        <end position="175"/>
    </location>
</feature>